<name>A0A7W9W8R7_ARMRO</name>
<evidence type="ECO:0000313" key="2">
    <source>
        <dbReference type="Proteomes" id="UP000520814"/>
    </source>
</evidence>
<dbReference type="InterPro" id="IPR021109">
    <property type="entry name" value="Peptidase_aspartic_dom_sf"/>
</dbReference>
<comment type="caution">
    <text evidence="1">The sequence shown here is derived from an EMBL/GenBank/DDBJ whole genome shotgun (WGS) entry which is preliminary data.</text>
</comment>
<keyword evidence="2" id="KW-1185">Reference proteome</keyword>
<evidence type="ECO:0008006" key="3">
    <source>
        <dbReference type="Google" id="ProtNLM"/>
    </source>
</evidence>
<protein>
    <recommendedName>
        <fullName evidence="3">Aspartyl protease</fullName>
    </recommendedName>
</protein>
<dbReference type="Proteomes" id="UP000520814">
    <property type="component" value="Unassembled WGS sequence"/>
</dbReference>
<dbReference type="Gene3D" id="2.40.70.10">
    <property type="entry name" value="Acid Proteases"/>
    <property type="match status" value="1"/>
</dbReference>
<sequence length="290" mass="32197">MFTRDPVPFFTIPFTLDKKTKHILVKLRINDSPALNFIVDTGCPYTLVVTSQLAKRVGIEPAAPEKASLKHGTLSQPLKLTFAEPIAQRDADAIRYDIPMALILSQSAISSHMEENRLGGILGLGCLHLFNVFISWKKKTISFFPKETPYPVLESTVELPFKLDSSKDSFMRVSLQIPGLDAHLTNVVFDTGSVYTVLAKSLVRKELIEKRSSQWEIKRITGTDLAQAGYYFKKEPVCLPSGKPIGQGVLCSLGDEILQGEPSVTALLGQDVLIGHELFLNFQESKVFFL</sequence>
<accession>A0A7W9W8R7</accession>
<dbReference type="Pfam" id="PF13650">
    <property type="entry name" value="Asp_protease_2"/>
    <property type="match status" value="1"/>
</dbReference>
<dbReference type="EMBL" id="JACHGW010000004">
    <property type="protein sequence ID" value="MBB6052440.1"/>
    <property type="molecule type" value="Genomic_DNA"/>
</dbReference>
<organism evidence="1 2">
    <name type="scientific">Armatimonas rosea</name>
    <dbReference type="NCBI Taxonomy" id="685828"/>
    <lineage>
        <taxon>Bacteria</taxon>
        <taxon>Bacillati</taxon>
        <taxon>Armatimonadota</taxon>
        <taxon>Armatimonadia</taxon>
        <taxon>Armatimonadales</taxon>
        <taxon>Armatimonadaceae</taxon>
        <taxon>Armatimonas</taxon>
    </lineage>
</organism>
<proteinExistence type="predicted"/>
<dbReference type="AlphaFoldDB" id="A0A7W9W8R7"/>
<gene>
    <name evidence="1" type="ORF">HNQ39_004261</name>
</gene>
<evidence type="ECO:0000313" key="1">
    <source>
        <dbReference type="EMBL" id="MBB6052440.1"/>
    </source>
</evidence>
<dbReference type="RefSeq" id="WP_184201486.1">
    <property type="nucleotide sequence ID" value="NZ_JACHGW010000004.1"/>
</dbReference>
<reference evidence="1 2" key="1">
    <citation type="submission" date="2020-08" db="EMBL/GenBank/DDBJ databases">
        <title>Genomic Encyclopedia of Type Strains, Phase IV (KMG-IV): sequencing the most valuable type-strain genomes for metagenomic binning, comparative biology and taxonomic classification.</title>
        <authorList>
            <person name="Goeker M."/>
        </authorList>
    </citation>
    <scope>NUCLEOTIDE SEQUENCE [LARGE SCALE GENOMIC DNA]</scope>
    <source>
        <strain evidence="1 2">DSM 23562</strain>
    </source>
</reference>